<dbReference type="EMBL" id="CP013613">
    <property type="protein sequence ID" value="ALU46139.1"/>
    <property type="molecule type" value="Genomic_DNA"/>
</dbReference>
<feature type="domain" description="TraG N-terminal Proteobacteria" evidence="3">
    <location>
        <begin position="5"/>
        <end position="462"/>
    </location>
</feature>
<dbReference type="Pfam" id="PF07916">
    <property type="entry name" value="TraG_N"/>
    <property type="match status" value="1"/>
</dbReference>
<feature type="transmembrane region" description="Helical" evidence="2">
    <location>
        <begin position="105"/>
        <end position="127"/>
    </location>
</feature>
<reference evidence="4 5" key="1">
    <citation type="submission" date="2015-12" db="EMBL/GenBank/DDBJ databases">
        <title>Complete genome sequence of Pseudoalteromonas rubra SCSIO 6842, harboring a conjugative plasmid.</title>
        <authorList>
            <person name="Li B."/>
            <person name="Wang X."/>
        </authorList>
    </citation>
    <scope>NUCLEOTIDE SEQUENCE [LARGE SCALE GENOMIC DNA]</scope>
    <source>
        <strain evidence="4 5">SCSIO 6842</strain>
        <plasmid evidence="5">Plasmid pMBL6842</plasmid>
    </source>
</reference>
<feature type="transmembrane region" description="Helical" evidence="2">
    <location>
        <begin position="34"/>
        <end position="55"/>
    </location>
</feature>
<accession>A0A0U3GSU9</accession>
<gene>
    <name evidence="4" type="ORF">AT705_24565</name>
</gene>
<protein>
    <recommendedName>
        <fullName evidence="3">TraG N-terminal Proteobacteria domain-containing protein</fullName>
    </recommendedName>
</protein>
<name>A0A0U3GSU9_9GAMM</name>
<feature type="transmembrane region" description="Helical" evidence="2">
    <location>
        <begin position="67"/>
        <end position="85"/>
    </location>
</feature>
<dbReference type="InterPro" id="IPR012931">
    <property type="entry name" value="TraG_N_Proteobacteria"/>
</dbReference>
<feature type="region of interest" description="Disordered" evidence="1">
    <location>
        <begin position="1655"/>
        <end position="1681"/>
    </location>
</feature>
<proteinExistence type="predicted"/>
<keyword evidence="2" id="KW-0472">Membrane</keyword>
<feature type="transmembrane region" description="Helical" evidence="2">
    <location>
        <begin position="349"/>
        <end position="371"/>
    </location>
</feature>
<keyword evidence="4" id="KW-0614">Plasmid</keyword>
<dbReference type="KEGG" id="prr:AT705_24565"/>
<feature type="compositionally biased region" description="Basic and acidic residues" evidence="1">
    <location>
        <begin position="1664"/>
        <end position="1681"/>
    </location>
</feature>
<feature type="transmembrane region" description="Helical" evidence="2">
    <location>
        <begin position="425"/>
        <end position="448"/>
    </location>
</feature>
<dbReference type="Proteomes" id="UP000069015">
    <property type="component" value="Plasmid pMBL6842"/>
</dbReference>
<dbReference type="RefSeq" id="WP_058798974.1">
    <property type="nucleotide sequence ID" value="NZ_CP013613.1"/>
</dbReference>
<feature type="transmembrane region" description="Helical" evidence="2">
    <location>
        <begin position="377"/>
        <end position="399"/>
    </location>
</feature>
<keyword evidence="2" id="KW-1133">Transmembrane helix</keyword>
<keyword evidence="2" id="KW-0812">Transmembrane</keyword>
<sequence>MDLYVYLQGDLEFANATLMAIVRMFGNASTYADIQRGAGALMLIMLFVSYFKFIMAPERSPYPFKEFFTGLVGFMIFLGPMSPQFTVHLQSSNSGSHDVRTISNVPMLAAVPAWAGSALIGGLRNVVAENFTMPGMSTTAPPDPLGALMRLHSAPYTPQIDAMGDGDSSKNSLKRSIANYMHECFVPHQMFGPASDTGVNSLDQTPIDEVIDKIAVDYTGYETTLYLTGDAKGKVFNCKDAYTKLRTEIKSPVFEQRLDNYHEARNVDGASISMAYRILNGGGALPNPYELMTGRFVTYYAYQALSGNDNPWANKMVFEAMQKRVYEQGAERAMFLNYMIPMMSVFEMFAFFIAPIMMILSVMGGLGFAMIGKYMYIILFINLWGFNKVFVDFFTYLAAQKAFANSMQPFTVGSTPGVLNEIEGFLGVASALTAAIPMLSMFLLYGGVHSLMGVMSSVNPSGKGHVDGNNAAPTLASNWNSGTMQMGQHGAAYNAVSGQIEQNLKTSDSGRFSGLSITEQVSQTFDRARELATNKTETAKQAFAESSSDLFNEIMSDKSVVQGAETKTWGEMNDAERLVATKNAIEKNTSVKGEAAEMAALNMYLGADGKMPVGDDNAVLSGGVKLNLQDSAQFGLSEGEAEKVEELLSDTHKNRFTHGDQNSFTDLNETGTSRSHTSALNKARTDMQEFTQAYNESQRVSEGASEMMQFSNTTALNNEALAGMVSEGAVRTLFDPEHGAFTQEQLAQLSDKAGVETQGLAEHYLKQGEQLTGRADQAGFGAMRAMIDDISQLSPSTLGEARSQSDMLSEVFGAMGTDIRNQYGDRQDIEQLVNPVERLTNATREQSGGMVAGADQEGFTGNNQANEADVRPVGFANASEAHTVKDELNDKKAELIERGVMDKEGNYVQGSISAAEYARDASLTEMSERLQLAQDRVEQHELLSAAQSKLLDGIKNNDGSLTAAMLEFKGLSGENRFERFLASQAEQHGLSGAAIVAGAGMLSNANANDITSLVSKVAQGTASNDEFEQYAQMKSAFDFMIGTREGFDATRIGMSDEAQDTFFANASAFYGAYQSNGNNANVQAVDSLLSSPAQMDNAIDAAGLLSGQAPAGNLVNPGFMADAQLNMLGSSEQFATQFDKMKGDLNEDTGGYFGNLMQRMGLNSSELTSAEALYLDQAKTMLNENARLGGYDAEAAMQALTRIVTSSDEQLSIYTPYGGTEQLKGAAQSAVDQLEHGDANNLAAAIAANPALSKLYQELSEDPNNKLERVEKVSPLAQERMDNVFKAAEDSYQTYLAGVGGKGNMSDLQMAQLYQAQQSGKLSTEQAALVRQANTMLTEGEVAGKYSRDEATAQLISGITGAKGEAWQSVKDIAGSSDLGKAMAGNPHLKSLVGQLLPSSGAPRVKETPDGQGGGLSTSQAELVTQASALMVKDTGTYDTKAATTELITGVNSGQLKSLEQIKDDSELGKALESNPQLKELVGQALSSPGKEGEVSEKKPGALSELVAQASELMAQGEGAYDANAATAELLTGVHTDQWQSLEQIKDDSELGKALKGNPQLKELIGQALISPEKLDGVSGEKPRGLGELVAQASALMVQDTGTYDANAATAELLTGVHTDQWQSVADISTESELGKALKGNTSLQALVGQALSDKRPQSTVDKLSMEHTQSEKERSIAKEPVEQALAPSGDQTGTLSASQVDAVTQASQLMGQGQALGQYNARAATEQLTHGVRTGQWQSVADISTESALGKALQGNTPLQALVEQALAPSGDQTGTLSASQVDAVTQASQLMGQGQALGQYNARAATEQLTHGVRTGQWQSVADISTESALGKALQGNTPLQALVEQALAPSGDQTGTLSASQVDAVTQASQLMGQGQALGQYNARAATEQLTHGVRTGQWQSVADISTESALGKALQGNTPLQALVEQALAPSGDQTGTLSASQVDAVTQASQLMGQGQALGQYNARAATEQLTHGVRTGQWQSVADISTESALGKALQGNTPLQALVEQALAPSGDQTGTLSASQVDAVTQASQLMGQGQALGQYNARAATEQLTHGIRTGQWQSVADISTESALGKALQGNTPLQALVEQALAPSGDQTGTLSASQVDAVTQASQLLGQGQASGQYTARAATEQLTHGVRTGQWQSVADISTESELGKALKGNAPLQALVEQALAPSDAQAGTLSASQVDAVTQASQLLGQGQALGQYNVRAATEQLTHGIRTGQWQSVAEISTESELGKALKGNALLQALVEQALAPSDAQAGTLSASQVDAVTQASQLLGQGQALGQYTARAATEQLTHGIRTGQWQSVAEISTESELGKALKGNAPLQALVEQALAPSDAQAGTLSASQVDAVTQASQLLGQGQALGQYTARAATEQLTHGIRTGQWQSVAEISTESELGKALKGNAPLQALVEQALAPSDAQAGTLSASQVDAVTQASQLLGQGQALGQYTARAATEQLTHGIRTGQWQSVAEISTESELGKALKGNAPLQALVGQALSDKGSQSTVDKLSTEHTQSEKERSIANEVISLGPGMSLETDKAAIDLTDGARIEVKDVSDLDLEALSEHLYEQFMLNGEMMQLESMTGDAKTGFYRNTQTEQLYALSAGSQMMMPVKQHQL</sequence>
<geneLocation type="plasmid" evidence="4 5">
    <name>pMBL6842</name>
</geneLocation>
<organism evidence="4 5">
    <name type="scientific">Pseudoalteromonas rubra</name>
    <dbReference type="NCBI Taxonomy" id="43658"/>
    <lineage>
        <taxon>Bacteria</taxon>
        <taxon>Pseudomonadati</taxon>
        <taxon>Pseudomonadota</taxon>
        <taxon>Gammaproteobacteria</taxon>
        <taxon>Alteromonadales</taxon>
        <taxon>Pseudoalteromonadaceae</taxon>
        <taxon>Pseudoalteromonas</taxon>
    </lineage>
</organism>
<evidence type="ECO:0000259" key="3">
    <source>
        <dbReference type="Pfam" id="PF07916"/>
    </source>
</evidence>
<evidence type="ECO:0000256" key="1">
    <source>
        <dbReference type="SAM" id="MobiDB-lite"/>
    </source>
</evidence>
<evidence type="ECO:0000313" key="5">
    <source>
        <dbReference type="Proteomes" id="UP000069015"/>
    </source>
</evidence>
<evidence type="ECO:0000256" key="2">
    <source>
        <dbReference type="SAM" id="Phobius"/>
    </source>
</evidence>
<evidence type="ECO:0000313" key="4">
    <source>
        <dbReference type="EMBL" id="ALU46139.1"/>
    </source>
</evidence>